<dbReference type="RefSeq" id="XP_034253475.1">
    <property type="nucleotide sequence ID" value="XM_034397584.1"/>
</dbReference>
<dbReference type="PANTHER" id="PTHR19303">
    <property type="entry name" value="TRANSPOSON"/>
    <property type="match status" value="1"/>
</dbReference>
<gene>
    <name evidence="3" type="primary">LOC117652565</name>
</gene>
<accession>A0A6P9A7F9</accession>
<dbReference type="Pfam" id="PF03184">
    <property type="entry name" value="DDE_1"/>
    <property type="match status" value="1"/>
</dbReference>
<proteinExistence type="predicted"/>
<evidence type="ECO:0000313" key="2">
    <source>
        <dbReference type="Proteomes" id="UP000515158"/>
    </source>
</evidence>
<dbReference type="Proteomes" id="UP000515158">
    <property type="component" value="Unplaced"/>
</dbReference>
<evidence type="ECO:0000259" key="1">
    <source>
        <dbReference type="Pfam" id="PF03184"/>
    </source>
</evidence>
<dbReference type="GO" id="GO:0005634">
    <property type="term" value="C:nucleus"/>
    <property type="evidence" value="ECO:0007669"/>
    <property type="project" value="TreeGrafter"/>
</dbReference>
<organism evidence="3">
    <name type="scientific">Thrips palmi</name>
    <name type="common">Melon thrips</name>
    <dbReference type="NCBI Taxonomy" id="161013"/>
    <lineage>
        <taxon>Eukaryota</taxon>
        <taxon>Metazoa</taxon>
        <taxon>Ecdysozoa</taxon>
        <taxon>Arthropoda</taxon>
        <taxon>Hexapoda</taxon>
        <taxon>Insecta</taxon>
        <taxon>Pterygota</taxon>
        <taxon>Neoptera</taxon>
        <taxon>Paraneoptera</taxon>
        <taxon>Thysanoptera</taxon>
        <taxon>Terebrantia</taxon>
        <taxon>Thripoidea</taxon>
        <taxon>Thripidae</taxon>
        <taxon>Thrips</taxon>
    </lineage>
</organism>
<dbReference type="KEGG" id="tpal:117652565"/>
<dbReference type="PANTHER" id="PTHR19303:SF73">
    <property type="entry name" value="PROTEIN PDC2"/>
    <property type="match status" value="1"/>
</dbReference>
<dbReference type="InterPro" id="IPR004875">
    <property type="entry name" value="DDE_SF_endonuclease_dom"/>
</dbReference>
<sequence length="113" mass="12886">MMLGSNADGSDKLLPTGKAEKPRCFAGIRQFSCTYTNQQNAWMTGKEYTSWVRKFDARMRIEKRKVLLFVDNCPAHPIVDGLTNTEEVDMGIIKNFKHHNRTRLVQPSALSIL</sequence>
<protein>
    <submittedName>
        <fullName evidence="3">Tigger transposable element-derived protein 4-like</fullName>
    </submittedName>
</protein>
<dbReference type="InParanoid" id="A0A6P9A7F9"/>
<dbReference type="AlphaFoldDB" id="A0A6P9A7F9"/>
<keyword evidence="2" id="KW-1185">Reference proteome</keyword>
<dbReference type="InterPro" id="IPR050863">
    <property type="entry name" value="CenT-Element_Derived"/>
</dbReference>
<dbReference type="GO" id="GO:0003677">
    <property type="term" value="F:DNA binding"/>
    <property type="evidence" value="ECO:0007669"/>
    <property type="project" value="TreeGrafter"/>
</dbReference>
<dbReference type="OrthoDB" id="6618307at2759"/>
<reference evidence="3" key="1">
    <citation type="submission" date="2025-08" db="UniProtKB">
        <authorList>
            <consortium name="RefSeq"/>
        </authorList>
    </citation>
    <scope>IDENTIFICATION</scope>
    <source>
        <tissue evidence="3">Total insect</tissue>
    </source>
</reference>
<feature type="domain" description="DDE-1" evidence="1">
    <location>
        <begin position="1"/>
        <end position="94"/>
    </location>
</feature>
<evidence type="ECO:0000313" key="3">
    <source>
        <dbReference type="RefSeq" id="XP_034253475.1"/>
    </source>
</evidence>
<name>A0A6P9A7F9_THRPL</name>
<dbReference type="GeneID" id="117652565"/>